<feature type="compositionally biased region" description="Low complexity" evidence="10">
    <location>
        <begin position="304"/>
        <end position="319"/>
    </location>
</feature>
<comment type="function">
    <text evidence="9">Essential cell division protein.</text>
</comment>
<keyword evidence="13" id="KW-1185">Reference proteome</keyword>
<evidence type="ECO:0000256" key="10">
    <source>
        <dbReference type="SAM" id="MobiDB-lite"/>
    </source>
</evidence>
<proteinExistence type="inferred from homology"/>
<evidence type="ECO:0000256" key="2">
    <source>
        <dbReference type="ARBA" id="ARBA00022475"/>
    </source>
</evidence>
<dbReference type="PANTHER" id="PTHR35851:SF1">
    <property type="entry name" value="CELL DIVISION PROTEIN FTSQ"/>
    <property type="match status" value="1"/>
</dbReference>
<dbReference type="EMBL" id="JAHGAW010000008">
    <property type="protein sequence ID" value="MBT2188024.1"/>
    <property type="molecule type" value="Genomic_DNA"/>
</dbReference>
<accession>A0A9X1IS66</accession>
<dbReference type="AlphaFoldDB" id="A0A9X1IS66"/>
<dbReference type="InterPro" id="IPR005548">
    <property type="entry name" value="Cell_div_FtsQ/DivIB_C"/>
</dbReference>
<dbReference type="GO" id="GO:0090529">
    <property type="term" value="P:cell septum assembly"/>
    <property type="evidence" value="ECO:0007669"/>
    <property type="project" value="InterPro"/>
</dbReference>
<keyword evidence="8 9" id="KW-0131">Cell cycle</keyword>
<dbReference type="Gene3D" id="3.10.20.310">
    <property type="entry name" value="membrane protein fhac"/>
    <property type="match status" value="1"/>
</dbReference>
<evidence type="ECO:0000256" key="1">
    <source>
        <dbReference type="ARBA" id="ARBA00004370"/>
    </source>
</evidence>
<dbReference type="Proteomes" id="UP001138757">
    <property type="component" value="Unassembled WGS sequence"/>
</dbReference>
<protein>
    <recommendedName>
        <fullName evidence="9">Cell division protein FtsQ</fullName>
    </recommendedName>
</protein>
<dbReference type="InterPro" id="IPR034746">
    <property type="entry name" value="POTRA"/>
</dbReference>
<evidence type="ECO:0000256" key="6">
    <source>
        <dbReference type="ARBA" id="ARBA00022989"/>
    </source>
</evidence>
<keyword evidence="7 9" id="KW-0472">Membrane</keyword>
<feature type="compositionally biased region" description="Gly residues" evidence="10">
    <location>
        <begin position="11"/>
        <end position="20"/>
    </location>
</feature>
<dbReference type="InterPro" id="IPR013685">
    <property type="entry name" value="POTRA_FtsQ_type"/>
</dbReference>
<dbReference type="GO" id="GO:0032153">
    <property type="term" value="C:cell division site"/>
    <property type="evidence" value="ECO:0007669"/>
    <property type="project" value="UniProtKB-UniRule"/>
</dbReference>
<comment type="similarity">
    <text evidence="9">Belongs to the FtsQ/DivIB family. FtsQ subfamily.</text>
</comment>
<evidence type="ECO:0000256" key="4">
    <source>
        <dbReference type="ARBA" id="ARBA00022618"/>
    </source>
</evidence>
<keyword evidence="6 9" id="KW-1133">Transmembrane helix</keyword>
<evidence type="ECO:0000313" key="12">
    <source>
        <dbReference type="EMBL" id="MBT2188024.1"/>
    </source>
</evidence>
<dbReference type="InterPro" id="IPR026579">
    <property type="entry name" value="FtsQ"/>
</dbReference>
<keyword evidence="5 9" id="KW-0812">Transmembrane</keyword>
<comment type="subcellular location">
    <subcellularLocation>
        <location evidence="9">Cell inner membrane</location>
        <topology evidence="9">Single-pass type II membrane protein</topology>
    </subcellularLocation>
    <subcellularLocation>
        <location evidence="1">Membrane</location>
    </subcellularLocation>
    <text evidence="9">Localizes to the division septum.</text>
</comment>
<dbReference type="PROSITE" id="PS51779">
    <property type="entry name" value="POTRA"/>
    <property type="match status" value="1"/>
</dbReference>
<evidence type="ECO:0000313" key="13">
    <source>
        <dbReference type="Proteomes" id="UP001138757"/>
    </source>
</evidence>
<keyword evidence="2 9" id="KW-1003">Cell membrane</keyword>
<keyword evidence="4 9" id="KW-0132">Cell division</keyword>
<sequence>MNTATIKRGSGRSGRTGGSGTPRRPRQGKPLGDRLLDYIPLSPAQIHKLMTWGIGLLILAMLWFAASFLGLPAMVGQEISGAAGRAGFAVTKIEVRGLERNDEMQVSDIAVKYVDRSMLSVDLDKLRAEVMTLGWVKDARVSRRLPDALIVDVVERQPVAVWQHDGQLSLVDAGGIPLGSVAANAIPDLPLVVGPEANKQTEALTRLMDAAPALKPLLAGATWIGNRRWDLRFQSGEQLMLPEGEAEAAAALVNFARMDGVDRLLGRGVLRFDMRDPSRFVLRLPPGHGKNDAPAITAPSAGTAVVASSEAPKAAATPAPEKKED</sequence>
<dbReference type="Pfam" id="PF08478">
    <property type="entry name" value="POTRA_1"/>
    <property type="match status" value="1"/>
</dbReference>
<dbReference type="RefSeq" id="WP_214624264.1">
    <property type="nucleotide sequence ID" value="NZ_JAHGAW010000008.1"/>
</dbReference>
<organism evidence="12 13">
    <name type="scientific">Sphingobium nicotianae</name>
    <dbReference type="NCBI Taxonomy" id="2782607"/>
    <lineage>
        <taxon>Bacteria</taxon>
        <taxon>Pseudomonadati</taxon>
        <taxon>Pseudomonadota</taxon>
        <taxon>Alphaproteobacteria</taxon>
        <taxon>Sphingomonadales</taxon>
        <taxon>Sphingomonadaceae</taxon>
        <taxon>Sphingobium</taxon>
    </lineage>
</organism>
<dbReference type="HAMAP" id="MF_00911">
    <property type="entry name" value="FtsQ_subfam"/>
    <property type="match status" value="1"/>
</dbReference>
<evidence type="ECO:0000256" key="8">
    <source>
        <dbReference type="ARBA" id="ARBA00023306"/>
    </source>
</evidence>
<keyword evidence="3 9" id="KW-0997">Cell inner membrane</keyword>
<dbReference type="PANTHER" id="PTHR35851">
    <property type="entry name" value="CELL DIVISION PROTEIN FTSQ"/>
    <property type="match status" value="1"/>
</dbReference>
<feature type="domain" description="POTRA" evidence="11">
    <location>
        <begin position="88"/>
        <end position="156"/>
    </location>
</feature>
<dbReference type="GO" id="GO:0005886">
    <property type="term" value="C:plasma membrane"/>
    <property type="evidence" value="ECO:0007669"/>
    <property type="project" value="UniProtKB-SubCell"/>
</dbReference>
<dbReference type="Pfam" id="PF03799">
    <property type="entry name" value="FtsQ_DivIB_C"/>
    <property type="match status" value="1"/>
</dbReference>
<evidence type="ECO:0000259" key="11">
    <source>
        <dbReference type="PROSITE" id="PS51779"/>
    </source>
</evidence>
<feature type="region of interest" description="Disordered" evidence="10">
    <location>
        <begin position="1"/>
        <end position="31"/>
    </location>
</feature>
<feature type="transmembrane region" description="Helical" evidence="9">
    <location>
        <begin position="49"/>
        <end position="71"/>
    </location>
</feature>
<comment type="caution">
    <text evidence="12">The sequence shown here is derived from an EMBL/GenBank/DDBJ whole genome shotgun (WGS) entry which is preliminary data.</text>
</comment>
<gene>
    <name evidence="9" type="primary">ftsQ</name>
    <name evidence="12" type="ORF">KK488_13800</name>
</gene>
<evidence type="ECO:0000256" key="3">
    <source>
        <dbReference type="ARBA" id="ARBA00022519"/>
    </source>
</evidence>
<name>A0A9X1IS66_9SPHN</name>
<evidence type="ECO:0000256" key="9">
    <source>
        <dbReference type="HAMAP-Rule" id="MF_00911"/>
    </source>
</evidence>
<evidence type="ECO:0000256" key="5">
    <source>
        <dbReference type="ARBA" id="ARBA00022692"/>
    </source>
</evidence>
<feature type="region of interest" description="Disordered" evidence="10">
    <location>
        <begin position="285"/>
        <end position="325"/>
    </location>
</feature>
<evidence type="ECO:0000256" key="7">
    <source>
        <dbReference type="ARBA" id="ARBA00023136"/>
    </source>
</evidence>
<reference evidence="12" key="1">
    <citation type="submission" date="2021-05" db="EMBL/GenBank/DDBJ databases">
        <title>Genome of Sphingobium sp. strain.</title>
        <authorList>
            <person name="Fan R."/>
        </authorList>
    </citation>
    <scope>NUCLEOTIDE SEQUENCE</scope>
    <source>
        <strain evidence="12">H33</strain>
    </source>
</reference>
<dbReference type="GO" id="GO:0043093">
    <property type="term" value="P:FtsZ-dependent cytokinesis"/>
    <property type="evidence" value="ECO:0007669"/>
    <property type="project" value="UniProtKB-UniRule"/>
</dbReference>